<dbReference type="EMBL" id="OZ075142">
    <property type="protein sequence ID" value="CAL5035868.1"/>
    <property type="molecule type" value="Genomic_DNA"/>
</dbReference>
<dbReference type="AlphaFoldDB" id="A0ABC9DBU1"/>
<evidence type="ECO:0000259" key="2">
    <source>
        <dbReference type="Pfam" id="PF03469"/>
    </source>
</evidence>
<evidence type="ECO:0000313" key="3">
    <source>
        <dbReference type="EMBL" id="CAL5035868.1"/>
    </source>
</evidence>
<gene>
    <name evidence="3" type="ORF">URODEC1_LOCUS83683</name>
</gene>
<dbReference type="Proteomes" id="UP001497457">
    <property type="component" value="Chromosome 32b"/>
</dbReference>
<proteinExistence type="predicted"/>
<evidence type="ECO:0000313" key="4">
    <source>
        <dbReference type="Proteomes" id="UP001497457"/>
    </source>
</evidence>
<feature type="coiled-coil region" evidence="1">
    <location>
        <begin position="51"/>
        <end position="117"/>
    </location>
</feature>
<sequence>MASEHGAGLEQDITRLISSVECDMTVQTGILKQYAKLHDAVKAFLEEKAKNTHDKQEVERLQEELSNKNKKLSFEMENLRGMNQLLERENQQLSVKNEKLSHENKELTLKLKEKHVETVALKRGSIVLSGHTQGVQTRSMFNRKVQECIEDGGANNESKEELFDQVLSNRIIAEDCKKRRELFEIRKKLIQVFGDIDHCRQNIRIKMMGEINCKPFFDASLSEHPIDIAKDEAVKNCSAWQQKIKDPFWHPYKRITEDGPSEEVLNDEDETLKKLKACGEGIYEAVTEALKEMDEYNRSGRTTVPELWNYKEGRQATVLECIEYLGKRVKEQSCKKRKNNPPSI</sequence>
<dbReference type="PANTHER" id="PTHR21596:SF55">
    <property type="entry name" value="OS12G0572500 PROTEIN"/>
    <property type="match status" value="1"/>
</dbReference>
<dbReference type="InterPro" id="IPR045177">
    <property type="entry name" value="FDM1-5/IDN2"/>
</dbReference>
<dbReference type="Pfam" id="PF03469">
    <property type="entry name" value="XH"/>
    <property type="match status" value="1"/>
</dbReference>
<dbReference type="PANTHER" id="PTHR21596">
    <property type="entry name" value="RIBONUCLEASE P SUBUNIT P38"/>
    <property type="match status" value="1"/>
</dbReference>
<reference evidence="3" key="1">
    <citation type="submission" date="2024-10" db="EMBL/GenBank/DDBJ databases">
        <authorList>
            <person name="Ryan C."/>
        </authorList>
    </citation>
    <scope>NUCLEOTIDE SEQUENCE [LARGE SCALE GENOMIC DNA]</scope>
</reference>
<organism evidence="3 4">
    <name type="scientific">Urochloa decumbens</name>
    <dbReference type="NCBI Taxonomy" id="240449"/>
    <lineage>
        <taxon>Eukaryota</taxon>
        <taxon>Viridiplantae</taxon>
        <taxon>Streptophyta</taxon>
        <taxon>Embryophyta</taxon>
        <taxon>Tracheophyta</taxon>
        <taxon>Spermatophyta</taxon>
        <taxon>Magnoliopsida</taxon>
        <taxon>Liliopsida</taxon>
        <taxon>Poales</taxon>
        <taxon>Poaceae</taxon>
        <taxon>PACMAD clade</taxon>
        <taxon>Panicoideae</taxon>
        <taxon>Panicodae</taxon>
        <taxon>Paniceae</taxon>
        <taxon>Melinidinae</taxon>
        <taxon>Urochloa</taxon>
    </lineage>
</organism>
<evidence type="ECO:0000256" key="1">
    <source>
        <dbReference type="SAM" id="Coils"/>
    </source>
</evidence>
<name>A0ABC9DBU1_9POAL</name>
<dbReference type="InterPro" id="IPR005379">
    <property type="entry name" value="FDM1-5/IDN2_XH"/>
</dbReference>
<protein>
    <recommendedName>
        <fullName evidence="2">Factor of DNA methylation 1-5/IDN2 domain-containing protein</fullName>
    </recommendedName>
</protein>
<feature type="domain" description="Factor of DNA methylation 1-5/IDN2" evidence="2">
    <location>
        <begin position="206"/>
        <end position="333"/>
    </location>
</feature>
<keyword evidence="1" id="KW-0175">Coiled coil</keyword>
<keyword evidence="4" id="KW-1185">Reference proteome</keyword>
<accession>A0ABC9DBU1</accession>